<protein>
    <submittedName>
        <fullName evidence="1">Uncharacterized protein</fullName>
    </submittedName>
</protein>
<evidence type="ECO:0000313" key="2">
    <source>
        <dbReference type="Proteomes" id="UP000184518"/>
    </source>
</evidence>
<dbReference type="STRING" id="1416778.SAMN05443633_102459"/>
<proteinExistence type="predicted"/>
<dbReference type="Proteomes" id="UP000184518">
    <property type="component" value="Unassembled WGS sequence"/>
</dbReference>
<gene>
    <name evidence="1" type="ORF">SAMN05443633_102459</name>
</gene>
<sequence>MSLEILNNKNNSLFDSKILSIDKPSGILENVRGMNLNEISYENKFGLSQKCIETKDDFYSENMDLNKLLNDLSNRTNENFFFFYQKYALVNPNVYLGSSPSTMTPITTTYTPPKYFEYIKGNEKISTTLKVELNKRACFINLKNWGTVVHLDPEKEEIEFRLEFVYTDYLDKRVFNTKTGKYDIDKKYNSIIISTSDTNGFVALSEKLKLGNDAKNDIITLFVEKIKSTENPASLKFLYEKMPDFVIENLLSKLEGKFSNETNITINKKTGKTSSSSSAEKLIWKHLEKLVNDDDRGLFSFTRDSSGALLNLLKVFRKSQFLFESFKNDQALVKRIFENLDSTSIISGKDWSNKTLFANFITALCIDNAFEGLRILNKEFIIGKDYSVSSGSIFQSEKNNEFFLQQLKKTVEKVNVNAHESLNEYTRISLQEADEGNLYHPMDIVYINYADIKESPFPFVSAITIKAFAEERDQQLRADALRIGFDVLAIVLAVAFFPAGGAVGIAAEYIGIGLALADIGITLKREDIMLESGGKEFLEYWEKVYLLGGLALASAAIVEQVFAKSVFCYLEALKNARPLPFLEAYQKSLGKILLEREILTFAGNTLKPSTEISINILAYNSKEIAKATGNIFDSSKNLLPLYEKGAILVKIGENEYALVYKGEKLIQATANDKKLSEFYRKLKKNQKRLAEFLEENRGGNNSQKSIIATDDIEKVQTFKTLENKYAGKTIEKPFEKLSELLPLFNHISVDKEIIQIGFENCADVVDAIINFLKNKKIRKANPSGFESFEKVAAKYGGGYFQQLNPATINGVFETPLERLRALIKNDDIAVIYGVHDLNRITKSTEGHYFIGVKKDGILHLFDGQTGEYLELSSTKTPEFQNFIRSKYRKEFKSTEGGGFRYLIVR</sequence>
<reference evidence="2" key="1">
    <citation type="submission" date="2016-11" db="EMBL/GenBank/DDBJ databases">
        <authorList>
            <person name="Varghese N."/>
            <person name="Submissions S."/>
        </authorList>
    </citation>
    <scope>NUCLEOTIDE SEQUENCE [LARGE SCALE GENOMIC DNA]</scope>
    <source>
        <strain evidence="2">DSM 27619</strain>
    </source>
</reference>
<dbReference type="AlphaFoldDB" id="A0A1M4XY49"/>
<accession>A0A1M4XY49</accession>
<name>A0A1M4XY49_9FLAO</name>
<keyword evidence="2" id="KW-1185">Reference proteome</keyword>
<dbReference type="EMBL" id="FQUT01000002">
    <property type="protein sequence ID" value="SHE98487.1"/>
    <property type="molecule type" value="Genomic_DNA"/>
</dbReference>
<organism evidence="1 2">
    <name type="scientific">Chryseobacterium arachidis</name>
    <dbReference type="NCBI Taxonomy" id="1416778"/>
    <lineage>
        <taxon>Bacteria</taxon>
        <taxon>Pseudomonadati</taxon>
        <taxon>Bacteroidota</taxon>
        <taxon>Flavobacteriia</taxon>
        <taxon>Flavobacteriales</taxon>
        <taxon>Weeksellaceae</taxon>
        <taxon>Chryseobacterium group</taxon>
        <taxon>Chryseobacterium</taxon>
    </lineage>
</organism>
<evidence type="ECO:0000313" key="1">
    <source>
        <dbReference type="EMBL" id="SHE98487.1"/>
    </source>
</evidence>